<dbReference type="InterPro" id="IPR036388">
    <property type="entry name" value="WH-like_DNA-bd_sf"/>
</dbReference>
<evidence type="ECO:0000313" key="4">
    <source>
        <dbReference type="EMBL" id="PRO66047.1"/>
    </source>
</evidence>
<evidence type="ECO:0000256" key="2">
    <source>
        <dbReference type="ARBA" id="ARBA00023163"/>
    </source>
</evidence>
<evidence type="ECO:0000256" key="1">
    <source>
        <dbReference type="ARBA" id="ARBA00023015"/>
    </source>
</evidence>
<keyword evidence="1" id="KW-0805">Transcription regulation</keyword>
<dbReference type="Proteomes" id="UP000243650">
    <property type="component" value="Unassembled WGS sequence"/>
</dbReference>
<dbReference type="AlphaFoldDB" id="A0A2P6MIF6"/>
<dbReference type="GO" id="GO:0006355">
    <property type="term" value="P:regulation of DNA-templated transcription"/>
    <property type="evidence" value="ECO:0007669"/>
    <property type="project" value="InterPro"/>
</dbReference>
<dbReference type="InterPro" id="IPR018656">
    <property type="entry name" value="DUF2087"/>
</dbReference>
<dbReference type="RefSeq" id="WP_105958731.1">
    <property type="nucleotide sequence ID" value="NZ_PVNS01000005.1"/>
</dbReference>
<dbReference type="SUPFAM" id="SSF46894">
    <property type="entry name" value="C-terminal effector domain of the bipartite response regulators"/>
    <property type="match status" value="1"/>
</dbReference>
<reference evidence="4 5" key="1">
    <citation type="submission" date="2018-03" db="EMBL/GenBank/DDBJ databases">
        <title>Bacillus urumqiensis sp. nov., a moderately haloalkaliphilic bacterium isolated from a salt lake.</title>
        <authorList>
            <person name="Zhao B."/>
            <person name="Liao Z."/>
        </authorList>
    </citation>
    <scope>NUCLEOTIDE SEQUENCE [LARGE SCALE GENOMIC DNA]</scope>
    <source>
        <strain evidence="4 5">BZ-SZ-XJ18</strain>
    </source>
</reference>
<keyword evidence="5" id="KW-1185">Reference proteome</keyword>
<dbReference type="GO" id="GO:0003677">
    <property type="term" value="F:DNA binding"/>
    <property type="evidence" value="ECO:0007669"/>
    <property type="project" value="InterPro"/>
</dbReference>
<organism evidence="4 5">
    <name type="scientific">Alkalicoccus urumqiensis</name>
    <name type="common">Bacillus urumqiensis</name>
    <dbReference type="NCBI Taxonomy" id="1548213"/>
    <lineage>
        <taxon>Bacteria</taxon>
        <taxon>Bacillati</taxon>
        <taxon>Bacillota</taxon>
        <taxon>Bacilli</taxon>
        <taxon>Bacillales</taxon>
        <taxon>Bacillaceae</taxon>
        <taxon>Alkalicoccus</taxon>
    </lineage>
</organism>
<gene>
    <name evidence="4" type="ORF">C6I21_07030</name>
</gene>
<accession>A0A2P6MIF6</accession>
<dbReference type="Pfam" id="PF09860">
    <property type="entry name" value="DUF2087"/>
    <property type="match status" value="1"/>
</dbReference>
<sequence>MNERFLQSDETERYRGFSRTIRPGTISCLLCSQEYEQGIIYPYENVLMDADKRMEKHIQEAHGSVFQALLEADKRHTGLTDVQKQVIRETAGGRKDKDAAAVLGVSEATVRGHRFKLKEKEKQAKAFLTMMQEWEGEAMTDVHSSATMVDERYAVTKKEEEKIIQTYFPEGTGGRISSFPRKEKRKLVVLRTIMADFPEQKTFTEKEVNEKLKQRWDDFVTLRRYLVEYGFLDRSRNGSEYWVKKSDT</sequence>
<dbReference type="InterPro" id="IPR016032">
    <property type="entry name" value="Sig_transdc_resp-reg_C-effctor"/>
</dbReference>
<comment type="caution">
    <text evidence="4">The sequence shown here is derived from an EMBL/GenBank/DDBJ whole genome shotgun (WGS) entry which is preliminary data.</text>
</comment>
<protein>
    <submittedName>
        <fullName evidence="4">Transcriptional regulator</fullName>
    </submittedName>
</protein>
<evidence type="ECO:0000259" key="3">
    <source>
        <dbReference type="Pfam" id="PF09860"/>
    </source>
</evidence>
<dbReference type="OrthoDB" id="9789954at2"/>
<dbReference type="EMBL" id="PVNS01000005">
    <property type="protein sequence ID" value="PRO66047.1"/>
    <property type="molecule type" value="Genomic_DNA"/>
</dbReference>
<feature type="domain" description="DUF2087" evidence="3">
    <location>
        <begin position="175"/>
        <end position="243"/>
    </location>
</feature>
<evidence type="ECO:0000313" key="5">
    <source>
        <dbReference type="Proteomes" id="UP000243650"/>
    </source>
</evidence>
<proteinExistence type="predicted"/>
<keyword evidence="2" id="KW-0804">Transcription</keyword>
<name>A0A2P6MIF6_ALKUR</name>
<dbReference type="Gene3D" id="1.10.10.10">
    <property type="entry name" value="Winged helix-like DNA-binding domain superfamily/Winged helix DNA-binding domain"/>
    <property type="match status" value="1"/>
</dbReference>